<name>A0AAE3IP68_9BACT</name>
<dbReference type="AlphaFoldDB" id="A0AAE3IP68"/>
<evidence type="ECO:0000313" key="2">
    <source>
        <dbReference type="Proteomes" id="UP001209317"/>
    </source>
</evidence>
<comment type="caution">
    <text evidence="1">The sequence shown here is derived from an EMBL/GenBank/DDBJ whole genome shotgun (WGS) entry which is preliminary data.</text>
</comment>
<dbReference type="EMBL" id="JAOTPL010000022">
    <property type="protein sequence ID" value="MCU7695299.1"/>
    <property type="molecule type" value="Genomic_DNA"/>
</dbReference>
<reference evidence="1" key="1">
    <citation type="submission" date="2022-10" db="EMBL/GenBank/DDBJ databases">
        <authorList>
            <person name="Kim H.S."/>
            <person name="Kim J.-S."/>
            <person name="Suh M.K."/>
            <person name="Eom M.K."/>
            <person name="Lee J.-S."/>
        </authorList>
    </citation>
    <scope>NUCLEOTIDE SEQUENCE</scope>
    <source>
        <strain evidence="1">LIP-5</strain>
    </source>
</reference>
<proteinExistence type="predicted"/>
<accession>A0AAE3IP68</accession>
<dbReference type="Proteomes" id="UP001209317">
    <property type="component" value="Unassembled WGS sequence"/>
</dbReference>
<keyword evidence="2" id="KW-1185">Reference proteome</keyword>
<gene>
    <name evidence="1" type="ORF">OD355_12290</name>
</gene>
<dbReference type="RefSeq" id="WP_263038787.1">
    <property type="nucleotide sequence ID" value="NZ_JAOTPL010000022.1"/>
</dbReference>
<sequence>MEEILVFKTNASRKTKLEDLHILLSADPRIKSWNFDFWDRDNIFRVVSLGITSQEIIEILYSVNILASELL</sequence>
<protein>
    <submittedName>
        <fullName evidence="1">Uncharacterized protein</fullName>
    </submittedName>
</protein>
<evidence type="ECO:0000313" key="1">
    <source>
        <dbReference type="EMBL" id="MCU7695299.1"/>
    </source>
</evidence>
<organism evidence="1 2">
    <name type="scientific">Haoranjiania flava</name>
    <dbReference type="NCBI Taxonomy" id="1856322"/>
    <lineage>
        <taxon>Bacteria</taxon>
        <taxon>Pseudomonadati</taxon>
        <taxon>Bacteroidota</taxon>
        <taxon>Chitinophagia</taxon>
        <taxon>Chitinophagales</taxon>
        <taxon>Chitinophagaceae</taxon>
        <taxon>Haoranjiania</taxon>
    </lineage>
</organism>